<dbReference type="InterPro" id="IPR010095">
    <property type="entry name" value="Cas12f1-like_TNB"/>
</dbReference>
<evidence type="ECO:0000259" key="2">
    <source>
        <dbReference type="Pfam" id="PF07282"/>
    </source>
</evidence>
<feature type="domain" description="Cas12f1-like TNB" evidence="2">
    <location>
        <begin position="1"/>
        <end position="56"/>
    </location>
</feature>
<dbReference type="GO" id="GO:0003677">
    <property type="term" value="F:DNA binding"/>
    <property type="evidence" value="ECO:0007669"/>
    <property type="project" value="UniProtKB-KW"/>
</dbReference>
<protein>
    <recommendedName>
        <fullName evidence="2">Cas12f1-like TNB domain-containing protein</fullName>
    </recommendedName>
</protein>
<name>A0A386HRW3_9BACT</name>
<keyword evidence="4" id="KW-1185">Reference proteome</keyword>
<dbReference type="OrthoDB" id="1551477at2"/>
<evidence type="ECO:0000256" key="1">
    <source>
        <dbReference type="ARBA" id="ARBA00023125"/>
    </source>
</evidence>
<dbReference type="Pfam" id="PF07282">
    <property type="entry name" value="Cas12f1-like_TNB"/>
    <property type="match status" value="1"/>
</dbReference>
<dbReference type="KEGG" id="ark:D6B99_12265"/>
<dbReference type="EMBL" id="CP032489">
    <property type="protein sequence ID" value="AYD48306.1"/>
    <property type="molecule type" value="Genomic_DNA"/>
</dbReference>
<evidence type="ECO:0000313" key="4">
    <source>
        <dbReference type="Proteomes" id="UP000266118"/>
    </source>
</evidence>
<accession>A0A386HRW3</accession>
<evidence type="ECO:0000313" key="3">
    <source>
        <dbReference type="EMBL" id="AYD48306.1"/>
    </source>
</evidence>
<reference evidence="3 4" key="1">
    <citation type="submission" date="2018-09" db="EMBL/GenBank/DDBJ databases">
        <title>Arachidicoccus sp. nov., a bacterium isolated from soil.</title>
        <authorList>
            <person name="Weon H.-Y."/>
            <person name="Kwon S.-W."/>
            <person name="Lee S.A."/>
        </authorList>
    </citation>
    <scope>NUCLEOTIDE SEQUENCE [LARGE SCALE GENOMIC DNA]</scope>
    <source>
        <strain evidence="3 4">KIS59-12</strain>
    </source>
</reference>
<gene>
    <name evidence="3" type="ORF">D6B99_12265</name>
</gene>
<dbReference type="AlphaFoldDB" id="A0A386HRW3"/>
<organism evidence="3 4">
    <name type="scientific">Arachidicoccus soli</name>
    <dbReference type="NCBI Taxonomy" id="2341117"/>
    <lineage>
        <taxon>Bacteria</taxon>
        <taxon>Pseudomonadati</taxon>
        <taxon>Bacteroidota</taxon>
        <taxon>Chitinophagia</taxon>
        <taxon>Chitinophagales</taxon>
        <taxon>Chitinophagaceae</taxon>
        <taxon>Arachidicoccus</taxon>
    </lineage>
</organism>
<keyword evidence="1" id="KW-0238">DNA-binding</keyword>
<proteinExistence type="predicted"/>
<dbReference type="Proteomes" id="UP000266118">
    <property type="component" value="Chromosome"/>
</dbReference>
<sequence>MFVDMLAYKAEWYGRNIIKIGRFDPSSKTCSCCGSIRKDLRLKDREWTCVRCNSVHRYSI</sequence>